<dbReference type="Gramene" id="QL05p084838:mrna">
    <property type="protein sequence ID" value="QL05p084838:mrna:CDS:1"/>
    <property type="gene ID" value="QL05p084838"/>
</dbReference>
<organism evidence="2 3">
    <name type="scientific">Quercus lobata</name>
    <name type="common">Valley oak</name>
    <dbReference type="NCBI Taxonomy" id="97700"/>
    <lineage>
        <taxon>Eukaryota</taxon>
        <taxon>Viridiplantae</taxon>
        <taxon>Streptophyta</taxon>
        <taxon>Embryophyta</taxon>
        <taxon>Tracheophyta</taxon>
        <taxon>Spermatophyta</taxon>
        <taxon>Magnoliopsida</taxon>
        <taxon>eudicotyledons</taxon>
        <taxon>Gunneridae</taxon>
        <taxon>Pentapetalae</taxon>
        <taxon>rosids</taxon>
        <taxon>fabids</taxon>
        <taxon>Fagales</taxon>
        <taxon>Fagaceae</taxon>
        <taxon>Quercus</taxon>
    </lineage>
</organism>
<keyword evidence="3" id="KW-1185">Reference proteome</keyword>
<evidence type="ECO:0000313" key="3">
    <source>
        <dbReference type="Proteomes" id="UP000594261"/>
    </source>
</evidence>
<reference evidence="2" key="2">
    <citation type="submission" date="2021-01" db="UniProtKB">
        <authorList>
            <consortium name="EnsemblPlants"/>
        </authorList>
    </citation>
    <scope>IDENTIFICATION</scope>
</reference>
<feature type="compositionally biased region" description="Low complexity" evidence="1">
    <location>
        <begin position="25"/>
        <end position="34"/>
    </location>
</feature>
<dbReference type="InParanoid" id="A0A7N2LVM8"/>
<protein>
    <submittedName>
        <fullName evidence="2">Uncharacterized protein</fullName>
    </submittedName>
</protein>
<sequence>MGIGTSNLKGKEPINSAEAECEAETSPPSTSRSLLPVPSHPFTGTIVWLVNFITEFQNTYLSKKEDVERFIYVDSERLKECLLKLLPGLITAHREISSGASKNKRPFRECYCKVKDLVYEVEDLFEYIELEIRAESYESPPLSNELFEELLEDEDGMELELRIKYLCPFLMQFS</sequence>
<dbReference type="EnsemblPlants" id="QL05p084838:mrna">
    <property type="protein sequence ID" value="QL05p084838:mrna:CDS:1"/>
    <property type="gene ID" value="QL05p084838"/>
</dbReference>
<dbReference type="AlphaFoldDB" id="A0A7N2LVM8"/>
<evidence type="ECO:0000256" key="1">
    <source>
        <dbReference type="SAM" id="MobiDB-lite"/>
    </source>
</evidence>
<dbReference type="EMBL" id="LRBV02000005">
    <property type="status" value="NOT_ANNOTATED_CDS"/>
    <property type="molecule type" value="Genomic_DNA"/>
</dbReference>
<name>A0A7N2LVM8_QUELO</name>
<dbReference type="Proteomes" id="UP000594261">
    <property type="component" value="Chromosome 5"/>
</dbReference>
<evidence type="ECO:0000313" key="2">
    <source>
        <dbReference type="EnsemblPlants" id="QL05p084838:mrna:CDS:1"/>
    </source>
</evidence>
<proteinExistence type="predicted"/>
<reference evidence="2 3" key="1">
    <citation type="journal article" date="2016" name="G3 (Bethesda)">
        <title>First Draft Assembly and Annotation of the Genome of a California Endemic Oak Quercus lobata Nee (Fagaceae).</title>
        <authorList>
            <person name="Sork V.L."/>
            <person name="Fitz-Gibbon S.T."/>
            <person name="Puiu D."/>
            <person name="Crepeau M."/>
            <person name="Gugger P.F."/>
            <person name="Sherman R."/>
            <person name="Stevens K."/>
            <person name="Langley C.H."/>
            <person name="Pellegrini M."/>
            <person name="Salzberg S.L."/>
        </authorList>
    </citation>
    <scope>NUCLEOTIDE SEQUENCE [LARGE SCALE GENOMIC DNA]</scope>
    <source>
        <strain evidence="2 3">cv. SW786</strain>
    </source>
</reference>
<feature type="region of interest" description="Disordered" evidence="1">
    <location>
        <begin position="1"/>
        <end position="34"/>
    </location>
</feature>
<accession>A0A7N2LVM8</accession>